<gene>
    <name evidence="1" type="ORF">A2519_15875</name>
</gene>
<proteinExistence type="predicted"/>
<dbReference type="Proteomes" id="UP000179243">
    <property type="component" value="Unassembled WGS sequence"/>
</dbReference>
<evidence type="ECO:0000313" key="2">
    <source>
        <dbReference type="Proteomes" id="UP000179243"/>
    </source>
</evidence>
<dbReference type="AlphaFoldDB" id="A0A1F7F6S7"/>
<organism evidence="1 2">
    <name type="scientific">Candidatus Raymondbacteria bacterium RIFOXYD12_FULL_49_13</name>
    <dbReference type="NCBI Taxonomy" id="1817890"/>
    <lineage>
        <taxon>Bacteria</taxon>
        <taxon>Raymondiibacteriota</taxon>
    </lineage>
</organism>
<reference evidence="1 2" key="1">
    <citation type="journal article" date="2016" name="Nat. Commun.">
        <title>Thousands of microbial genomes shed light on interconnected biogeochemical processes in an aquifer system.</title>
        <authorList>
            <person name="Anantharaman K."/>
            <person name="Brown C.T."/>
            <person name="Hug L.A."/>
            <person name="Sharon I."/>
            <person name="Castelle C.J."/>
            <person name="Probst A.J."/>
            <person name="Thomas B.C."/>
            <person name="Singh A."/>
            <person name="Wilkins M.J."/>
            <person name="Karaoz U."/>
            <person name="Brodie E.L."/>
            <person name="Williams K.H."/>
            <person name="Hubbard S.S."/>
            <person name="Banfield J.F."/>
        </authorList>
    </citation>
    <scope>NUCLEOTIDE SEQUENCE [LARGE SCALE GENOMIC DNA]</scope>
</reference>
<dbReference type="EMBL" id="MFYX01000109">
    <property type="protein sequence ID" value="OGK02349.1"/>
    <property type="molecule type" value="Genomic_DNA"/>
</dbReference>
<name>A0A1F7F6S7_UNCRA</name>
<evidence type="ECO:0008006" key="3">
    <source>
        <dbReference type="Google" id="ProtNLM"/>
    </source>
</evidence>
<accession>A0A1F7F6S7</accession>
<protein>
    <recommendedName>
        <fullName evidence="3">Addiction module antitoxin</fullName>
    </recommendedName>
</protein>
<comment type="caution">
    <text evidence="1">The sequence shown here is derived from an EMBL/GenBank/DDBJ whole genome shotgun (WGS) entry which is preliminary data.</text>
</comment>
<sequence>MTRKLTVSIDERVYKRLRKCVRGPQISEFVESVIAPHVIQQDLDAEYKKMSQDKQRETEAFEWAEGTLG</sequence>
<evidence type="ECO:0000313" key="1">
    <source>
        <dbReference type="EMBL" id="OGK02349.1"/>
    </source>
</evidence>